<sequence length="95" mass="10302">MLSKMMNAPAALLLVLFLASCAERMPMPPEPIVMLPPESVFKPCEQPQLTGSTWGDIGSHALALQTALSICAGQVATLNQWRQRIDLQNSAKGIR</sequence>
<reference evidence="2 3" key="1">
    <citation type="submission" date="2010-01" db="EMBL/GenBank/DDBJ databases">
        <authorList>
            <person name="Muzny D."/>
            <person name="Qin X."/>
            <person name="Deng J."/>
            <person name="Jiang H."/>
            <person name="Liu Y."/>
            <person name="Qu J."/>
            <person name="Song X.-Z."/>
            <person name="Zhang L."/>
            <person name="Thornton R."/>
            <person name="Coyle M."/>
            <person name="Francisco L."/>
            <person name="Jackson L."/>
            <person name="Javaid M."/>
            <person name="Korchina V."/>
            <person name="Kovar C."/>
            <person name="Mata R."/>
            <person name="Mathew T."/>
            <person name="Ngo R."/>
            <person name="Nguyen L."/>
            <person name="Nguyen N."/>
            <person name="Okwuonu G."/>
            <person name="Ongeri F."/>
            <person name="Pham C."/>
            <person name="Simmons D."/>
            <person name="Wilczek-Boney K."/>
            <person name="Hale W."/>
            <person name="Jakkamsetti A."/>
            <person name="Pham P."/>
            <person name="Ruth R."/>
            <person name="San Lucas F."/>
            <person name="Warren J."/>
            <person name="Zhang J."/>
            <person name="Zhao Z."/>
            <person name="Zhou C."/>
            <person name="Zhu D."/>
            <person name="Lee S."/>
            <person name="Bess C."/>
            <person name="Blankenburg K."/>
            <person name="Forbes L."/>
            <person name="Fu Q."/>
            <person name="Gubbala S."/>
            <person name="Hirani K."/>
            <person name="Jayaseelan J.C."/>
            <person name="Lara F."/>
            <person name="Munidasa M."/>
            <person name="Palculict T."/>
            <person name="Patil S."/>
            <person name="Pu L.-L."/>
            <person name="Saada N."/>
            <person name="Tang L."/>
            <person name="Weissenberger G."/>
            <person name="Zhu Y."/>
            <person name="Hemphill L."/>
            <person name="Shang Y."/>
            <person name="Youmans B."/>
            <person name="Ayvaz T."/>
            <person name="Ross M."/>
            <person name="Santibanez J."/>
            <person name="Aqrawi P."/>
            <person name="Gross S."/>
            <person name="Joshi V."/>
            <person name="Fowler G."/>
            <person name="Nazareth L."/>
            <person name="Reid J."/>
            <person name="Worley K."/>
            <person name="Petrosino J."/>
            <person name="Highlander S."/>
            <person name="Gibbs R."/>
        </authorList>
    </citation>
    <scope>NUCLEOTIDE SEQUENCE [LARGE SCALE GENOMIC DNA]</scope>
    <source>
        <strain evidence="2 3">DSM 4582</strain>
    </source>
</reference>
<protein>
    <recommendedName>
        <fullName evidence="4">Rz1 lytic protein</fullName>
    </recommendedName>
</protein>
<organism evidence="2 3">
    <name type="scientific">Serratia odorifera DSM 4582</name>
    <dbReference type="NCBI Taxonomy" id="667129"/>
    <lineage>
        <taxon>Bacteria</taxon>
        <taxon>Pseudomonadati</taxon>
        <taxon>Pseudomonadota</taxon>
        <taxon>Gammaproteobacteria</taxon>
        <taxon>Enterobacterales</taxon>
        <taxon>Yersiniaceae</taxon>
        <taxon>Serratia</taxon>
    </lineage>
</organism>
<keyword evidence="3" id="KW-1185">Reference proteome</keyword>
<comment type="caution">
    <text evidence="2">The sequence shown here is derived from an EMBL/GenBank/DDBJ whole genome shotgun (WGS) entry which is preliminary data.</text>
</comment>
<proteinExistence type="predicted"/>
<evidence type="ECO:0000313" key="3">
    <source>
        <dbReference type="Proteomes" id="UP000005723"/>
    </source>
</evidence>
<dbReference type="HOGENOM" id="CLU_181435_2_0_6"/>
<evidence type="ECO:0000313" key="2">
    <source>
        <dbReference type="EMBL" id="EFE93965.1"/>
    </source>
</evidence>
<gene>
    <name evidence="2" type="ORF">HMPREF0758_4415</name>
</gene>
<dbReference type="Proteomes" id="UP000005723">
    <property type="component" value="Unassembled WGS sequence"/>
</dbReference>
<dbReference type="AlphaFoldDB" id="D4E8B2"/>
<feature type="chain" id="PRO_5003056030" description="Rz1 lytic protein" evidence="1">
    <location>
        <begin position="23"/>
        <end position="95"/>
    </location>
</feature>
<dbReference type="PROSITE" id="PS51257">
    <property type="entry name" value="PROKAR_LIPOPROTEIN"/>
    <property type="match status" value="1"/>
</dbReference>
<dbReference type="Pfam" id="PF23793">
    <property type="entry name" value="LysC"/>
    <property type="match status" value="1"/>
</dbReference>
<accession>D4E8B2</accession>
<dbReference type="EMBL" id="ADBY01000057">
    <property type="protein sequence ID" value="EFE93965.1"/>
    <property type="molecule type" value="Genomic_DNA"/>
</dbReference>
<name>D4E8B2_SEROD</name>
<evidence type="ECO:0000256" key="1">
    <source>
        <dbReference type="SAM" id="SignalP"/>
    </source>
</evidence>
<evidence type="ECO:0008006" key="4">
    <source>
        <dbReference type="Google" id="ProtNLM"/>
    </source>
</evidence>
<feature type="signal peptide" evidence="1">
    <location>
        <begin position="1"/>
        <end position="22"/>
    </location>
</feature>
<dbReference type="InterPro" id="IPR058979">
    <property type="entry name" value="LysC-like"/>
</dbReference>
<keyword evidence="1" id="KW-0732">Signal</keyword>